<dbReference type="EMBL" id="BART01011485">
    <property type="protein sequence ID" value="GAG85722.1"/>
    <property type="molecule type" value="Genomic_DNA"/>
</dbReference>
<reference evidence="1" key="1">
    <citation type="journal article" date="2014" name="Front. Microbiol.">
        <title>High frequency of phylogenetically diverse reductive dehalogenase-homologous genes in deep subseafloor sedimentary metagenomes.</title>
        <authorList>
            <person name="Kawai M."/>
            <person name="Futagami T."/>
            <person name="Toyoda A."/>
            <person name="Takaki Y."/>
            <person name="Nishi S."/>
            <person name="Hori S."/>
            <person name="Arai W."/>
            <person name="Tsubouchi T."/>
            <person name="Morono Y."/>
            <person name="Uchiyama I."/>
            <person name="Ito T."/>
            <person name="Fujiyama A."/>
            <person name="Inagaki F."/>
            <person name="Takami H."/>
        </authorList>
    </citation>
    <scope>NUCLEOTIDE SEQUENCE</scope>
    <source>
        <strain evidence="1">Expedition CK06-06</strain>
    </source>
</reference>
<sequence>VGDKAAIHGDSTDYGTMFGMCLASEFLGHNAGAAHKYTCFETPATWWQHFKEECFPAWLCCWFPVKRRSETRRIDFQAHIVYPEAPAFKPDWMDNQSVRFQYQERVIENEQ</sequence>
<name>X1BX53_9ZZZZ</name>
<dbReference type="AlphaFoldDB" id="X1BX53"/>
<protein>
    <submittedName>
        <fullName evidence="1">Uncharacterized protein</fullName>
    </submittedName>
</protein>
<evidence type="ECO:0000313" key="1">
    <source>
        <dbReference type="EMBL" id="GAG85722.1"/>
    </source>
</evidence>
<comment type="caution">
    <text evidence="1">The sequence shown here is derived from an EMBL/GenBank/DDBJ whole genome shotgun (WGS) entry which is preliminary data.</text>
</comment>
<proteinExistence type="predicted"/>
<organism evidence="1">
    <name type="scientific">marine sediment metagenome</name>
    <dbReference type="NCBI Taxonomy" id="412755"/>
    <lineage>
        <taxon>unclassified sequences</taxon>
        <taxon>metagenomes</taxon>
        <taxon>ecological metagenomes</taxon>
    </lineage>
</organism>
<gene>
    <name evidence="1" type="ORF">S01H4_24455</name>
</gene>
<accession>X1BX53</accession>
<feature type="non-terminal residue" evidence="1">
    <location>
        <position position="1"/>
    </location>
</feature>